<dbReference type="InterPro" id="IPR000070">
    <property type="entry name" value="Pectinesterase_cat"/>
</dbReference>
<name>A0ABT5BT57_9BACT</name>
<feature type="signal peptide" evidence="5">
    <location>
        <begin position="1"/>
        <end position="18"/>
    </location>
</feature>
<organism evidence="7 8">
    <name type="scientific">Sorangium atrum</name>
    <dbReference type="NCBI Taxonomy" id="2995308"/>
    <lineage>
        <taxon>Bacteria</taxon>
        <taxon>Pseudomonadati</taxon>
        <taxon>Myxococcota</taxon>
        <taxon>Polyangia</taxon>
        <taxon>Polyangiales</taxon>
        <taxon>Polyangiaceae</taxon>
        <taxon>Sorangium</taxon>
    </lineage>
</organism>
<protein>
    <submittedName>
        <fullName evidence="7">Pectinesterase family protein</fullName>
    </submittedName>
</protein>
<evidence type="ECO:0000256" key="2">
    <source>
        <dbReference type="ARBA" id="ARBA00022801"/>
    </source>
</evidence>
<dbReference type="EMBL" id="JAQNDK010000001">
    <property type="protein sequence ID" value="MDC0676147.1"/>
    <property type="molecule type" value="Genomic_DNA"/>
</dbReference>
<evidence type="ECO:0000313" key="8">
    <source>
        <dbReference type="Proteomes" id="UP001217485"/>
    </source>
</evidence>
<keyword evidence="5" id="KW-0732">Signal</keyword>
<reference evidence="7 8" key="1">
    <citation type="submission" date="2023-01" db="EMBL/GenBank/DDBJ databases">
        <title>Minimal conservation of predation-associated metabolite biosynthetic gene clusters underscores biosynthetic potential of Myxococcota including descriptions for ten novel species: Archangium lansinium sp. nov., Myxococcus landrumus sp. nov., Nannocystis bai.</title>
        <authorList>
            <person name="Ahearne A."/>
            <person name="Stevens C."/>
            <person name="Dowd S."/>
        </authorList>
    </citation>
    <scope>NUCLEOTIDE SEQUENCE [LARGE SCALE GENOMIC DNA]</scope>
    <source>
        <strain evidence="7 8">WIWO2</strain>
    </source>
</reference>
<comment type="similarity">
    <text evidence="1">Belongs to the pectinesterase family.</text>
</comment>
<dbReference type="Pfam" id="PF01095">
    <property type="entry name" value="Pectinesterase"/>
    <property type="match status" value="1"/>
</dbReference>
<dbReference type="Proteomes" id="UP001217485">
    <property type="component" value="Unassembled WGS sequence"/>
</dbReference>
<accession>A0ABT5BT57</accession>
<evidence type="ECO:0000256" key="1">
    <source>
        <dbReference type="ARBA" id="ARBA00008891"/>
    </source>
</evidence>
<dbReference type="RefSeq" id="WP_272092854.1">
    <property type="nucleotide sequence ID" value="NZ_JAQNDK010000001.1"/>
</dbReference>
<dbReference type="InterPro" id="IPR012334">
    <property type="entry name" value="Pectin_lyas_fold"/>
</dbReference>
<feature type="compositionally biased region" description="Gly residues" evidence="4">
    <location>
        <begin position="63"/>
        <end position="102"/>
    </location>
</feature>
<evidence type="ECO:0000256" key="4">
    <source>
        <dbReference type="SAM" id="MobiDB-lite"/>
    </source>
</evidence>
<keyword evidence="2" id="KW-0378">Hydrolase</keyword>
<evidence type="ECO:0000256" key="5">
    <source>
        <dbReference type="SAM" id="SignalP"/>
    </source>
</evidence>
<feature type="region of interest" description="Disordered" evidence="4">
    <location>
        <begin position="26"/>
        <end position="102"/>
    </location>
</feature>
<feature type="chain" id="PRO_5047019675" evidence="5">
    <location>
        <begin position="19"/>
        <end position="534"/>
    </location>
</feature>
<keyword evidence="8" id="KW-1185">Reference proteome</keyword>
<sequence>MNRSRLFLFGLLGLCAIACEDAGTADDAGAEASSGASTAGASTAGASTSGGSTGGSSTSSAASGGGGSTSSAGVGGAGAGGAGAAGGGGEGTGASQGDGGAGPVDLPAGVSALFPLPGARGLCPDPPLRITFPGAPTLGRAGAVRVFNAARPGAAVATVDMSSMTVSATIGGRTFNVPRPVYVDGNDAVVSLPARALDYGESYYVTIDPGAIVPPGGGSFAIADATAWRFDTADAGPSSLSSLEVALDGSGDFCSVQGALDAIPANNRDSVVITVQRGVHHGVVYFENKHNITLRGADRKGTVLSGTNNNNLNPSTRGRALVGADKVSGLVIENLTIHNLTPQGGSQAEALRIQDCDKCVVRDADILSLQDTLLWSGRIYADNCTIAGNVDFVWGTGAAYFNRCEIKTVGRSGYVVQARNGDAGDGYVFVDSRITSDAGITGSTLARIDVSQYPASHVAYINCTLGSHVSRAGWTITGGAAPRSLRFWEYQSRDAEGRLIDTSGRIAGSTQISAAQAAMMRDPAIVLGGWAPPR</sequence>
<dbReference type="InterPro" id="IPR011050">
    <property type="entry name" value="Pectin_lyase_fold/virulence"/>
</dbReference>
<feature type="domain" description="Pectinesterase catalytic" evidence="6">
    <location>
        <begin position="244"/>
        <end position="506"/>
    </location>
</feature>
<dbReference type="SUPFAM" id="SSF51126">
    <property type="entry name" value="Pectin lyase-like"/>
    <property type="match status" value="1"/>
</dbReference>
<gene>
    <name evidence="7" type="ORF">POL72_00230</name>
</gene>
<feature type="compositionally biased region" description="Low complexity" evidence="4">
    <location>
        <begin position="26"/>
        <end position="62"/>
    </location>
</feature>
<dbReference type="PANTHER" id="PTHR31321:SF132">
    <property type="entry name" value="PECTINESTERASE CATALYTIC DOMAIN-CONTAINING PROTEIN"/>
    <property type="match status" value="1"/>
</dbReference>
<evidence type="ECO:0000259" key="6">
    <source>
        <dbReference type="Pfam" id="PF01095"/>
    </source>
</evidence>
<comment type="caution">
    <text evidence="7">The sequence shown here is derived from an EMBL/GenBank/DDBJ whole genome shotgun (WGS) entry which is preliminary data.</text>
</comment>
<keyword evidence="3" id="KW-0063">Aspartyl esterase</keyword>
<evidence type="ECO:0000313" key="7">
    <source>
        <dbReference type="EMBL" id="MDC0676147.1"/>
    </source>
</evidence>
<dbReference type="Gene3D" id="2.160.20.10">
    <property type="entry name" value="Single-stranded right-handed beta-helix, Pectin lyase-like"/>
    <property type="match status" value="1"/>
</dbReference>
<evidence type="ECO:0000256" key="3">
    <source>
        <dbReference type="ARBA" id="ARBA00023085"/>
    </source>
</evidence>
<dbReference type="PANTHER" id="PTHR31321">
    <property type="entry name" value="ACYL-COA THIOESTER HYDROLASE YBHC-RELATED"/>
    <property type="match status" value="1"/>
</dbReference>
<proteinExistence type="inferred from homology"/>